<accession>C5KRM8</accession>
<name>C5KRM8_PERM5</name>
<dbReference type="Proteomes" id="UP000007800">
    <property type="component" value="Unassembled WGS sequence"/>
</dbReference>
<feature type="region of interest" description="Disordered" evidence="1">
    <location>
        <begin position="113"/>
        <end position="138"/>
    </location>
</feature>
<dbReference type="AlphaFoldDB" id="C5KRM8"/>
<dbReference type="RefSeq" id="XP_002781070.1">
    <property type="nucleotide sequence ID" value="XM_002781024.1"/>
</dbReference>
<feature type="region of interest" description="Disordered" evidence="1">
    <location>
        <begin position="1"/>
        <end position="47"/>
    </location>
</feature>
<reference evidence="2 3" key="1">
    <citation type="submission" date="2008-07" db="EMBL/GenBank/DDBJ databases">
        <authorList>
            <person name="El-Sayed N."/>
            <person name="Caler E."/>
            <person name="Inman J."/>
            <person name="Amedeo P."/>
            <person name="Hass B."/>
            <person name="Wortman J."/>
        </authorList>
    </citation>
    <scope>NUCLEOTIDE SEQUENCE [LARGE SCALE GENOMIC DNA]</scope>
    <source>
        <strain evidence="3">ATCC 50983 / TXsc</strain>
    </source>
</reference>
<dbReference type="GeneID" id="9055814"/>
<evidence type="ECO:0000313" key="2">
    <source>
        <dbReference type="EMBL" id="EER12865.1"/>
    </source>
</evidence>
<organism evidence="3">
    <name type="scientific">Perkinsus marinus (strain ATCC 50983 / TXsc)</name>
    <dbReference type="NCBI Taxonomy" id="423536"/>
    <lineage>
        <taxon>Eukaryota</taxon>
        <taxon>Sar</taxon>
        <taxon>Alveolata</taxon>
        <taxon>Perkinsozoa</taxon>
        <taxon>Perkinsea</taxon>
        <taxon>Perkinsida</taxon>
        <taxon>Perkinsidae</taxon>
        <taxon>Perkinsus</taxon>
    </lineage>
</organism>
<sequence length="348" mass="38496">MKDSSSTMEEVDKEAGPLLALTDGEGVEEKQESKSEEEISETTPSSIAASEVEKVCTVYKSDYDCIFHRLNVTLVNDSGKTTNTPFVNILFSNCQITHNNSTTDDSISLDAIDSDEESPRETAGGEESTQRRSQEGTGVMVTRRASIAANVEVAMQFFNPVAVAWEPLLESEAVDPQSNGTIDESLSMYKVLIKQKDIGVVQGGRPSDKKDFSVEATHQLLMLNISQAFLKAFEQNMREFGRVWNDERPLGGRSESGDKLQYAPYSIRNLSGSQLLVTWETHDHEGRSKEPTKPVRIGVGEERRLTDISVHVATNNARMANDRAFVSLKGDGWEQEKIPLDRKGKSKG</sequence>
<keyword evidence="3" id="KW-1185">Reference proteome</keyword>
<evidence type="ECO:0000313" key="3">
    <source>
        <dbReference type="Proteomes" id="UP000007800"/>
    </source>
</evidence>
<proteinExistence type="predicted"/>
<dbReference type="EMBL" id="GG675855">
    <property type="protein sequence ID" value="EER12865.1"/>
    <property type="molecule type" value="Genomic_DNA"/>
</dbReference>
<dbReference type="InParanoid" id="C5KRM8"/>
<evidence type="ECO:0000256" key="1">
    <source>
        <dbReference type="SAM" id="MobiDB-lite"/>
    </source>
</evidence>
<feature type="compositionally biased region" description="Basic and acidic residues" evidence="1">
    <location>
        <begin position="27"/>
        <end position="37"/>
    </location>
</feature>
<protein>
    <submittedName>
        <fullName evidence="2">Uncharacterized protein</fullName>
    </submittedName>
</protein>
<gene>
    <name evidence="2" type="ORF">Pmar_PMAR001262</name>
</gene>